<accession>A0A9P6WGT5</accession>
<feature type="binding site" evidence="5">
    <location>
        <position position="61"/>
    </location>
    <ligand>
        <name>S-adenosyl-L-methionine</name>
        <dbReference type="ChEBI" id="CHEBI:59789"/>
    </ligand>
</feature>
<keyword evidence="5" id="KW-0496">Mitochondrion</keyword>
<evidence type="ECO:0000313" key="6">
    <source>
        <dbReference type="EMBL" id="KAG0686910.1"/>
    </source>
</evidence>
<keyword evidence="7" id="KW-1185">Reference proteome</keyword>
<keyword evidence="5" id="KW-0999">Mitochondrion inner membrane</keyword>
<dbReference type="PANTHER" id="PTHR43464:SF19">
    <property type="entry name" value="UBIQUINONE BIOSYNTHESIS O-METHYLTRANSFERASE, MITOCHONDRIAL"/>
    <property type="match status" value="1"/>
</dbReference>
<dbReference type="InterPro" id="IPR029063">
    <property type="entry name" value="SAM-dependent_MTases_sf"/>
</dbReference>
<feature type="binding site" evidence="5">
    <location>
        <position position="128"/>
    </location>
    <ligand>
        <name>S-adenosyl-L-methionine</name>
        <dbReference type="ChEBI" id="CHEBI:59789"/>
    </ligand>
</feature>
<protein>
    <recommendedName>
        <fullName evidence="5">Ubiquinone biosynthesis O-methyltransferase, mitochondrial</fullName>
    </recommendedName>
    <alternativeName>
        <fullName evidence="5">3,4-dihydroxy-5-hexaprenylbenzoate methyltransferase</fullName>
    </alternativeName>
    <alternativeName>
        <fullName evidence="5">3-demethylubiquinol 3-O-methyltransferase</fullName>
    </alternativeName>
    <alternativeName>
        <fullName evidence="5">3-demethylubiquinone 3-O-methyltransferase</fullName>
    </alternativeName>
    <alternativeName>
        <fullName evidence="5">3-demethylubiquinone-6 3-O-methyltransferase</fullName>
    </alternativeName>
    <alternativeName>
        <fullName evidence="5">Hexaprenyldihydroxybenzoate methyltransferase</fullName>
    </alternativeName>
    <alternativeName>
        <fullName evidence="5">Polyprenyldihydroxybenzoate methyltransferase</fullName>
        <shortName evidence="5">DHHB methyltransferase</shortName>
        <shortName evidence="5">DHHB-MT</shortName>
        <shortName evidence="5">DHHB-MTase</shortName>
        <ecNumber evidence="5">2.1.1.-</ecNumber>
        <ecNumber evidence="5">2.1.1.114</ecNumber>
        <ecNumber evidence="5">2.1.1.64</ecNumber>
    </alternativeName>
</protein>
<dbReference type="EC" id="2.1.1.-" evidence="5"/>
<dbReference type="GO" id="GO:0031314">
    <property type="term" value="C:extrinsic component of mitochondrial inner membrane"/>
    <property type="evidence" value="ECO:0007669"/>
    <property type="project" value="UniProtKB-UniRule"/>
</dbReference>
<comment type="catalytic activity">
    <reaction evidence="5">
        <text>a 3,4-dihydroxy-5-(all-trans-polyprenyl)benzoate + S-adenosyl-L-methionine = a 4-hydroxy-3-methoxy-5-(all-trans-polyprenyl)benzoate + S-adenosyl-L-homocysteine + H(+)</text>
        <dbReference type="Rhea" id="RHEA:44452"/>
        <dbReference type="Rhea" id="RHEA-COMP:10930"/>
        <dbReference type="Rhea" id="RHEA-COMP:10931"/>
        <dbReference type="ChEBI" id="CHEBI:15378"/>
        <dbReference type="ChEBI" id="CHEBI:57856"/>
        <dbReference type="ChEBI" id="CHEBI:59789"/>
        <dbReference type="ChEBI" id="CHEBI:64694"/>
        <dbReference type="ChEBI" id="CHEBI:84443"/>
        <dbReference type="EC" id="2.1.1.114"/>
    </reaction>
</comment>
<gene>
    <name evidence="5 6" type="primary">COQ3</name>
    <name evidence="6" type="ORF">C6P40_003184</name>
</gene>
<comment type="subunit">
    <text evidence="5">Component of a multi-subunit COQ enzyme complex, composed of at least COQ3, COQ4, COQ5, COQ6, COQ7 and COQ9.</text>
</comment>
<dbReference type="NCBIfam" id="TIGR01983">
    <property type="entry name" value="UbiG"/>
    <property type="match status" value="1"/>
</dbReference>
<dbReference type="PANTHER" id="PTHR43464">
    <property type="entry name" value="METHYLTRANSFERASE"/>
    <property type="match status" value="1"/>
</dbReference>
<evidence type="ECO:0000313" key="7">
    <source>
        <dbReference type="Proteomes" id="UP000697127"/>
    </source>
</evidence>
<comment type="catalytic activity">
    <reaction evidence="5">
        <text>a 3-demethylubiquinol + S-adenosyl-L-methionine = a ubiquinol + S-adenosyl-L-homocysteine + H(+)</text>
        <dbReference type="Rhea" id="RHEA:44380"/>
        <dbReference type="Rhea" id="RHEA-COMP:9566"/>
        <dbReference type="Rhea" id="RHEA-COMP:10914"/>
        <dbReference type="ChEBI" id="CHEBI:15378"/>
        <dbReference type="ChEBI" id="CHEBI:17976"/>
        <dbReference type="ChEBI" id="CHEBI:57856"/>
        <dbReference type="ChEBI" id="CHEBI:59789"/>
        <dbReference type="ChEBI" id="CHEBI:84422"/>
        <dbReference type="EC" id="2.1.1.64"/>
    </reaction>
</comment>
<proteinExistence type="inferred from homology"/>
<comment type="function">
    <text evidence="5">O-methyltransferase required for two non-consecutive steps during ubiquinone biosynthesis. Catalyzes the 2 O-methylation of 3,4-dihydroxy-5-(all-trans-polyprenyl)benzoic acid into 4-hydroxy-3-methoxy-5-(all-trans-polyprenyl)benzoic acid. Also catalyzes the last step of ubiquinone biosynthesis by mediating methylation of 3-demethylubiquinone into ubiquinone. Also able to mediate the methylation of 3-demethylubiquinol into ubiquinol.</text>
</comment>
<keyword evidence="5" id="KW-0479">Metal-binding</keyword>
<keyword evidence="2 5" id="KW-0808">Transferase</keyword>
<dbReference type="EC" id="2.1.1.114" evidence="5"/>
<feature type="binding site" evidence="5">
    <location>
        <position position="151"/>
    </location>
    <ligand>
        <name>S-adenosyl-L-methionine</name>
        <dbReference type="ChEBI" id="CHEBI:59789"/>
    </ligand>
</feature>
<dbReference type="GO" id="GO:0046872">
    <property type="term" value="F:metal ion binding"/>
    <property type="evidence" value="ECO:0007669"/>
    <property type="project" value="UniProtKB-KW"/>
</dbReference>
<keyword evidence="5" id="KW-0472">Membrane</keyword>
<keyword evidence="5" id="KW-0460">Magnesium</keyword>
<dbReference type="OrthoDB" id="3265906at2759"/>
<keyword evidence="4 5" id="KW-0949">S-adenosyl-L-methionine</keyword>
<dbReference type="InterPro" id="IPR010233">
    <property type="entry name" value="UbiG_MeTrfase"/>
</dbReference>
<reference evidence="6" key="1">
    <citation type="submission" date="2020-11" db="EMBL/GenBank/DDBJ databases">
        <title>Kefir isolates.</title>
        <authorList>
            <person name="Marcisauskas S."/>
            <person name="Kim Y."/>
            <person name="Blasche S."/>
        </authorList>
    </citation>
    <scope>NUCLEOTIDE SEQUENCE</scope>
    <source>
        <strain evidence="6">Olga-1</strain>
    </source>
</reference>
<dbReference type="SUPFAM" id="SSF53335">
    <property type="entry name" value="S-adenosyl-L-methionine-dependent methyltransferases"/>
    <property type="match status" value="1"/>
</dbReference>
<dbReference type="HAMAP" id="MF_00472">
    <property type="entry name" value="UbiG"/>
    <property type="match status" value="1"/>
</dbReference>
<evidence type="ECO:0000256" key="5">
    <source>
        <dbReference type="HAMAP-Rule" id="MF_03190"/>
    </source>
</evidence>
<dbReference type="GO" id="GO:0061542">
    <property type="term" value="F:3-demethylubiquinol 3-O-methyltransferase activity"/>
    <property type="evidence" value="ECO:0007669"/>
    <property type="project" value="UniProtKB-UniRule"/>
</dbReference>
<dbReference type="Proteomes" id="UP000697127">
    <property type="component" value="Unassembled WGS sequence"/>
</dbReference>
<name>A0A9P6WGT5_9ASCO</name>
<dbReference type="GO" id="GO:0010420">
    <property type="term" value="F:polyprenyldihydroxybenzoate methyltransferase activity"/>
    <property type="evidence" value="ECO:0007669"/>
    <property type="project" value="UniProtKB-UniRule"/>
</dbReference>
<keyword evidence="1 5" id="KW-0489">Methyltransferase</keyword>
<comment type="pathway">
    <text evidence="5">Cofactor biosynthesis; ubiquinone biosynthesis.</text>
</comment>
<comment type="cofactor">
    <cofactor evidence="5">
        <name>Mg(2+)</name>
        <dbReference type="ChEBI" id="CHEBI:18420"/>
    </cofactor>
</comment>
<feature type="binding site" evidence="5">
    <location>
        <position position="200"/>
    </location>
    <ligand>
        <name>Mg(2+)</name>
        <dbReference type="ChEBI" id="CHEBI:18420"/>
    </ligand>
</feature>
<comment type="catalytic activity">
    <reaction evidence="5">
        <text>a 3-demethylubiquinone + S-adenosyl-L-methionine = a ubiquinone + S-adenosyl-L-homocysteine</text>
        <dbReference type="Rhea" id="RHEA:81215"/>
        <dbReference type="Rhea" id="RHEA-COMP:9565"/>
        <dbReference type="Rhea" id="RHEA-COMP:19654"/>
        <dbReference type="ChEBI" id="CHEBI:16389"/>
        <dbReference type="ChEBI" id="CHEBI:57856"/>
        <dbReference type="ChEBI" id="CHEBI:59789"/>
        <dbReference type="ChEBI" id="CHEBI:231825"/>
    </reaction>
</comment>
<comment type="similarity">
    <text evidence="5">Belongs to the class I-like SAM-binding methyltransferase superfamily. UbiG/COQ3 family.</text>
</comment>
<feature type="binding site" evidence="5">
    <location>
        <position position="201"/>
    </location>
    <ligand>
        <name>Mg(2+)</name>
        <dbReference type="ChEBI" id="CHEBI:18420"/>
    </ligand>
</feature>
<dbReference type="EMBL" id="PUHW01000351">
    <property type="protein sequence ID" value="KAG0686910.1"/>
    <property type="molecule type" value="Genomic_DNA"/>
</dbReference>
<dbReference type="EC" id="2.1.1.64" evidence="5"/>
<organism evidence="6 7">
    <name type="scientific">Pichia californica</name>
    <dbReference type="NCBI Taxonomy" id="460514"/>
    <lineage>
        <taxon>Eukaryota</taxon>
        <taxon>Fungi</taxon>
        <taxon>Dikarya</taxon>
        <taxon>Ascomycota</taxon>
        <taxon>Saccharomycotina</taxon>
        <taxon>Pichiomycetes</taxon>
        <taxon>Pichiales</taxon>
        <taxon>Pichiaceae</taxon>
        <taxon>Pichia</taxon>
    </lineage>
</organism>
<feature type="binding site" evidence="5">
    <location>
        <position position="197"/>
    </location>
    <ligand>
        <name>Mg(2+)</name>
        <dbReference type="ChEBI" id="CHEBI:18420"/>
    </ligand>
</feature>
<dbReference type="Pfam" id="PF13489">
    <property type="entry name" value="Methyltransf_23"/>
    <property type="match status" value="1"/>
</dbReference>
<dbReference type="CDD" id="cd02440">
    <property type="entry name" value="AdoMet_MTases"/>
    <property type="match status" value="1"/>
</dbReference>
<dbReference type="GO" id="GO:0032259">
    <property type="term" value="P:methylation"/>
    <property type="evidence" value="ECO:0007669"/>
    <property type="project" value="UniProtKB-KW"/>
</dbReference>
<comment type="caution">
    <text evidence="6">The sequence shown here is derived from an EMBL/GenBank/DDBJ whole genome shotgun (WGS) entry which is preliminary data.</text>
</comment>
<evidence type="ECO:0000256" key="1">
    <source>
        <dbReference type="ARBA" id="ARBA00022603"/>
    </source>
</evidence>
<sequence>MKLRMLRRFSTKSIRFNAKTTGHANLTTIQQSEKEHFTQLASTWWDSYGPQRILHKMNILRMDFIGDNIRNHILVNKDAKNDDEKVFIPGWNYKNLLPVEISNQIEHELDNATWNCYKYMKLNCLDIGCGGGLLSESLARLPNVEHVKGIDMTPDVIAVAKQHKSLDPSLEFKLDYEVTSLDDVPETEMFDVVTCMEMLEHVEYPSVVLKKALSHVKPGGYMFLSTINRDFVSWFTTIFMGEHILKIVPLGTHTYSKYIKEDEITDFVETINEFDIIDSKGCAYLPMVGWFYTSSPKIGNYMMALRKKSTQGGTD</sequence>
<comment type="subcellular location">
    <subcellularLocation>
        <location evidence="5">Mitochondrion inner membrane</location>
        <topology evidence="5">Peripheral membrane protein</topology>
        <orientation evidence="5">Matrix side</orientation>
    </subcellularLocation>
</comment>
<dbReference type="AlphaFoldDB" id="A0A9P6WGT5"/>
<dbReference type="Gene3D" id="3.40.50.150">
    <property type="entry name" value="Vaccinia Virus protein VP39"/>
    <property type="match status" value="1"/>
</dbReference>
<feature type="binding site" evidence="5">
    <location>
        <position position="196"/>
    </location>
    <ligand>
        <name>S-adenosyl-L-methionine</name>
        <dbReference type="ChEBI" id="CHEBI:59789"/>
    </ligand>
</feature>
<evidence type="ECO:0000256" key="4">
    <source>
        <dbReference type="ARBA" id="ARBA00022691"/>
    </source>
</evidence>
<evidence type="ECO:0000256" key="3">
    <source>
        <dbReference type="ARBA" id="ARBA00022688"/>
    </source>
</evidence>
<evidence type="ECO:0000256" key="2">
    <source>
        <dbReference type="ARBA" id="ARBA00022679"/>
    </source>
</evidence>
<keyword evidence="3 5" id="KW-0831">Ubiquinone biosynthesis</keyword>